<dbReference type="EMBL" id="JWZT01001106">
    <property type="protein sequence ID" value="KII72761.1"/>
    <property type="molecule type" value="Genomic_DNA"/>
</dbReference>
<feature type="compositionally biased region" description="Polar residues" evidence="1">
    <location>
        <begin position="338"/>
        <end position="352"/>
    </location>
</feature>
<gene>
    <name evidence="2" type="ORF">RF11_10539</name>
</gene>
<sequence>MAWLYDEYGNWRYFKMIPDSPYIDPGNNSAMNVDLFNPNIGNSYPVPHFRSSDHHIPLPTRHCQKCQDGNRINDPTQHPIYAKYACTLPAYVMIPSGQPNLGNQNLPQPGLNHHTSSYPNKILTYKAPEDHRHSWDDKFVNGKTVVNNPAYHCMPPNMSLHTKPEGVSINDTCNNELKIHDLPTPTSHMVTPPSTVPNLQIKDGGLDVRTQLDPGTDASSEFSEIIKKCKLEDTSFSEFLKVSQSVKINNKQAHTSLKMKENISTEQEICKPSENSTISPEEQSMINIKNKQIEGRLQARSGKRLDKSKEIVESSAYSKLKAQQHTDNHITKVDDANDSSITSQGYARQPSEGSTYVNTWFQTIPDDRGYPSISMHAGYEPNDGPRHYYYY</sequence>
<evidence type="ECO:0000313" key="2">
    <source>
        <dbReference type="EMBL" id="KII72761.1"/>
    </source>
</evidence>
<accession>A0A0C2MZJ5</accession>
<feature type="region of interest" description="Disordered" evidence="1">
    <location>
        <begin position="333"/>
        <end position="352"/>
    </location>
</feature>
<name>A0A0C2MZJ5_THEKT</name>
<reference evidence="2 3" key="1">
    <citation type="journal article" date="2014" name="Genome Biol. Evol.">
        <title>The genome of the myxosporean Thelohanellus kitauei shows adaptations to nutrient acquisition within its fish host.</title>
        <authorList>
            <person name="Yang Y."/>
            <person name="Xiong J."/>
            <person name="Zhou Z."/>
            <person name="Huo F."/>
            <person name="Miao W."/>
            <person name="Ran C."/>
            <person name="Liu Y."/>
            <person name="Zhang J."/>
            <person name="Feng J."/>
            <person name="Wang M."/>
            <person name="Wang M."/>
            <person name="Wang L."/>
            <person name="Yao B."/>
        </authorList>
    </citation>
    <scope>NUCLEOTIDE SEQUENCE [LARGE SCALE GENOMIC DNA]</scope>
    <source>
        <strain evidence="2">Wuqing</strain>
    </source>
</reference>
<proteinExistence type="predicted"/>
<dbReference type="AlphaFoldDB" id="A0A0C2MZJ5"/>
<keyword evidence="3" id="KW-1185">Reference proteome</keyword>
<organism evidence="2 3">
    <name type="scientific">Thelohanellus kitauei</name>
    <name type="common">Myxosporean</name>
    <dbReference type="NCBI Taxonomy" id="669202"/>
    <lineage>
        <taxon>Eukaryota</taxon>
        <taxon>Metazoa</taxon>
        <taxon>Cnidaria</taxon>
        <taxon>Myxozoa</taxon>
        <taxon>Myxosporea</taxon>
        <taxon>Bivalvulida</taxon>
        <taxon>Platysporina</taxon>
        <taxon>Myxobolidae</taxon>
        <taxon>Thelohanellus</taxon>
    </lineage>
</organism>
<protein>
    <submittedName>
        <fullName evidence="2">Uncharacterized protein</fullName>
    </submittedName>
</protein>
<evidence type="ECO:0000256" key="1">
    <source>
        <dbReference type="SAM" id="MobiDB-lite"/>
    </source>
</evidence>
<comment type="caution">
    <text evidence="2">The sequence shown here is derived from an EMBL/GenBank/DDBJ whole genome shotgun (WGS) entry which is preliminary data.</text>
</comment>
<evidence type="ECO:0000313" key="3">
    <source>
        <dbReference type="Proteomes" id="UP000031668"/>
    </source>
</evidence>
<dbReference type="Proteomes" id="UP000031668">
    <property type="component" value="Unassembled WGS sequence"/>
</dbReference>